<feature type="domain" description="N-acetyltransferase" evidence="1">
    <location>
        <begin position="8"/>
        <end position="143"/>
    </location>
</feature>
<dbReference type="InterPro" id="IPR000182">
    <property type="entry name" value="GNAT_dom"/>
</dbReference>
<evidence type="ECO:0000313" key="3">
    <source>
        <dbReference type="Proteomes" id="UP000311713"/>
    </source>
</evidence>
<name>A0A5C4V3C3_9ACTN</name>
<gene>
    <name evidence="2" type="ORF">FH715_12775</name>
</gene>
<organism evidence="2 3">
    <name type="scientific">Streptomyces sedi</name>
    <dbReference type="NCBI Taxonomy" id="555059"/>
    <lineage>
        <taxon>Bacteria</taxon>
        <taxon>Bacillati</taxon>
        <taxon>Actinomycetota</taxon>
        <taxon>Actinomycetes</taxon>
        <taxon>Kitasatosporales</taxon>
        <taxon>Streptomycetaceae</taxon>
        <taxon>Streptomyces</taxon>
    </lineage>
</organism>
<dbReference type="Pfam" id="PF18014">
    <property type="entry name" value="Acetyltransf_18"/>
    <property type="match status" value="1"/>
</dbReference>
<evidence type="ECO:0000259" key="1">
    <source>
        <dbReference type="PROSITE" id="PS51186"/>
    </source>
</evidence>
<dbReference type="RefSeq" id="WP_139644587.1">
    <property type="nucleotide sequence ID" value="NZ_BAAAZS010000034.1"/>
</dbReference>
<dbReference type="AlphaFoldDB" id="A0A5C4V3C3"/>
<proteinExistence type="predicted"/>
<dbReference type="Gene3D" id="3.40.630.90">
    <property type="match status" value="1"/>
</dbReference>
<dbReference type="EMBL" id="VDGT01000008">
    <property type="protein sequence ID" value="TNM30228.1"/>
    <property type="molecule type" value="Genomic_DNA"/>
</dbReference>
<sequence>MTSHDDHPPIRLLTPADLGACLDLAEEHGWGREEHKWRLLLASGTGYGIDAPADDPAGGLLATVIRTSYAERWHAVGMMLVAGRRQRRGLGMRLMRRVVEDAAGAPLLLTATDQGRPLYERLGFKAMGGITTLRGTLTEPPVGGENRGDDGGVAVRPARAADLPEILAYDLVAFGADRTELLARLPRFADRFLVARTPEGRLAGFGASWPNVTTTSIGPLVADDASVARALLTPLALGTPTPARFDVGDDQPELARWLHARGLEETGHTELMIHGAHTPPGTPARRFAPFSMAHG</sequence>
<protein>
    <submittedName>
        <fullName evidence="2">GNAT family N-acetyltransferase</fullName>
    </submittedName>
</protein>
<dbReference type="SUPFAM" id="SSF55729">
    <property type="entry name" value="Acyl-CoA N-acyltransferases (Nat)"/>
    <property type="match status" value="1"/>
</dbReference>
<dbReference type="PANTHER" id="PTHR47237">
    <property type="entry name" value="SLL0310 PROTEIN"/>
    <property type="match status" value="1"/>
</dbReference>
<dbReference type="OrthoDB" id="510731at2"/>
<comment type="caution">
    <text evidence="2">The sequence shown here is derived from an EMBL/GenBank/DDBJ whole genome shotgun (WGS) entry which is preliminary data.</text>
</comment>
<keyword evidence="2" id="KW-0808">Transferase</keyword>
<dbReference type="PROSITE" id="PS51186">
    <property type="entry name" value="GNAT"/>
    <property type="match status" value="1"/>
</dbReference>
<dbReference type="Pfam" id="PF13673">
    <property type="entry name" value="Acetyltransf_10"/>
    <property type="match status" value="1"/>
</dbReference>
<dbReference type="InterPro" id="IPR041496">
    <property type="entry name" value="YitH/HolE_GNAT"/>
</dbReference>
<dbReference type="InterPro" id="IPR052729">
    <property type="entry name" value="Acyl/Acetyltrans_Enzymes"/>
</dbReference>
<dbReference type="InterPro" id="IPR016181">
    <property type="entry name" value="Acyl_CoA_acyltransferase"/>
</dbReference>
<dbReference type="Gene3D" id="3.40.630.30">
    <property type="match status" value="1"/>
</dbReference>
<accession>A0A5C4V3C3</accession>
<dbReference type="Proteomes" id="UP000311713">
    <property type="component" value="Unassembled WGS sequence"/>
</dbReference>
<reference evidence="2 3" key="1">
    <citation type="submission" date="2019-06" db="EMBL/GenBank/DDBJ databases">
        <title>Draft genome of Streptomyces sedi sp. JCM16909.</title>
        <authorList>
            <person name="Klykleung N."/>
            <person name="Tanasupawat S."/>
            <person name="Kudo T."/>
            <person name="Yuki M."/>
            <person name="Ohkuma M."/>
        </authorList>
    </citation>
    <scope>NUCLEOTIDE SEQUENCE [LARGE SCALE GENOMIC DNA]</scope>
    <source>
        <strain evidence="2 3">JCM 16909</strain>
    </source>
</reference>
<dbReference type="GO" id="GO:0016747">
    <property type="term" value="F:acyltransferase activity, transferring groups other than amino-acyl groups"/>
    <property type="evidence" value="ECO:0007669"/>
    <property type="project" value="InterPro"/>
</dbReference>
<dbReference type="PANTHER" id="PTHR47237:SF2">
    <property type="entry name" value="BLL4206 PROTEIN"/>
    <property type="match status" value="1"/>
</dbReference>
<keyword evidence="3" id="KW-1185">Reference proteome</keyword>
<evidence type="ECO:0000313" key="2">
    <source>
        <dbReference type="EMBL" id="TNM30228.1"/>
    </source>
</evidence>